<evidence type="ECO:0000256" key="3">
    <source>
        <dbReference type="ARBA" id="ARBA00004672"/>
    </source>
</evidence>
<dbReference type="PROSITE" id="PS01057">
    <property type="entry name" value="SAICAR_SYNTHETASE_1"/>
    <property type="match status" value="1"/>
</dbReference>
<evidence type="ECO:0000256" key="8">
    <source>
        <dbReference type="ARBA" id="ARBA00022755"/>
    </source>
</evidence>
<dbReference type="PROSITE" id="PS01058">
    <property type="entry name" value="SAICAR_SYNTHETASE_2"/>
    <property type="match status" value="1"/>
</dbReference>
<evidence type="ECO:0000256" key="10">
    <source>
        <dbReference type="ARBA" id="ARBA00038345"/>
    </source>
</evidence>
<dbReference type="UniPathway" id="UPA00074">
    <property type="reaction ID" value="UER00125"/>
</dbReference>
<dbReference type="InterPro" id="IPR001636">
    <property type="entry name" value="SAICAR_synth"/>
</dbReference>
<dbReference type="Gene3D" id="3.90.600.10">
    <property type="entry name" value="Phosphoribosylglycinamide synthetase, C-terminal domain"/>
    <property type="match status" value="1"/>
</dbReference>
<feature type="compositionally biased region" description="Basic and acidic residues" evidence="14">
    <location>
        <begin position="456"/>
        <end position="465"/>
    </location>
</feature>
<proteinExistence type="inferred from homology"/>
<dbReference type="GO" id="GO:0004637">
    <property type="term" value="F:phosphoribosylamine-glycine ligase activity"/>
    <property type="evidence" value="ECO:0007669"/>
    <property type="project" value="UniProtKB-UniRule"/>
</dbReference>
<dbReference type="SUPFAM" id="SSF56059">
    <property type="entry name" value="Glutathione synthetase ATP-binding domain-like"/>
    <property type="match status" value="1"/>
</dbReference>
<evidence type="ECO:0000256" key="4">
    <source>
        <dbReference type="ARBA" id="ARBA00005174"/>
    </source>
</evidence>
<dbReference type="SUPFAM" id="SSF56104">
    <property type="entry name" value="SAICAR synthase-like"/>
    <property type="match status" value="1"/>
</dbReference>
<dbReference type="EC" id="6.3.2.6" evidence="12"/>
<dbReference type="PROSITE" id="PS50975">
    <property type="entry name" value="ATP_GRASP"/>
    <property type="match status" value="1"/>
</dbReference>
<dbReference type="InterPro" id="IPR028923">
    <property type="entry name" value="SAICAR_synt/ADE2_N"/>
</dbReference>
<comment type="cofactor">
    <cofactor evidence="2">
        <name>Mg(2+)</name>
        <dbReference type="ChEBI" id="CHEBI:18420"/>
    </cofactor>
</comment>
<dbReference type="InterPro" id="IPR011054">
    <property type="entry name" value="Rudment_hybrid_motif"/>
</dbReference>
<evidence type="ECO:0000256" key="1">
    <source>
        <dbReference type="ARBA" id="ARBA00001936"/>
    </source>
</evidence>
<dbReference type="STRING" id="71999.KPaMU14_10595"/>
<keyword evidence="6 12" id="KW-0436">Ligase</keyword>
<dbReference type="HAMAP" id="MF_00137">
    <property type="entry name" value="SAICAR_synth"/>
    <property type="match status" value="1"/>
</dbReference>
<dbReference type="GO" id="GO:0006189">
    <property type="term" value="P:'de novo' IMP biosynthetic process"/>
    <property type="evidence" value="ECO:0007669"/>
    <property type="project" value="UniProtKB-UniRule"/>
</dbReference>
<dbReference type="SUPFAM" id="SSF52440">
    <property type="entry name" value="PreATP-grasp domain"/>
    <property type="match status" value="1"/>
</dbReference>
<evidence type="ECO:0000256" key="11">
    <source>
        <dbReference type="ARBA" id="ARBA00048475"/>
    </source>
</evidence>
<name>M2YFF3_9MICC</name>
<comment type="cofactor">
    <cofactor evidence="1">
        <name>Mn(2+)</name>
        <dbReference type="ChEBI" id="CHEBI:29035"/>
    </cofactor>
</comment>
<dbReference type="InterPro" id="IPR011761">
    <property type="entry name" value="ATP-grasp"/>
</dbReference>
<dbReference type="SMART" id="SM01210">
    <property type="entry name" value="GARS_C"/>
    <property type="match status" value="1"/>
</dbReference>
<evidence type="ECO:0000256" key="12">
    <source>
        <dbReference type="HAMAP-Rule" id="MF_00137"/>
    </source>
</evidence>
<protein>
    <recommendedName>
        <fullName evidence="12 13">Multifunctional fusion protein</fullName>
    </recommendedName>
    <domain>
        <recommendedName>
            <fullName evidence="13">Phosphoribosylamine--glycine ligase</fullName>
            <ecNumber evidence="13">6.3.4.13</ecNumber>
        </recommendedName>
        <alternativeName>
            <fullName evidence="13">GARS</fullName>
        </alternativeName>
        <alternativeName>
            <fullName evidence="13">Glycinamide ribonucleotide synthetase</fullName>
        </alternativeName>
        <alternativeName>
            <fullName evidence="13">Phosphoribosylglycinamide synthetase</fullName>
        </alternativeName>
    </domain>
    <domain>
        <recommendedName>
            <fullName evidence="12">Phosphoribosylaminoimidazole-succinocarboxamide synthase</fullName>
            <ecNumber evidence="12">6.3.2.6</ecNumber>
        </recommendedName>
        <alternativeName>
            <fullName evidence="12">SAICAR synthetase</fullName>
        </alternativeName>
    </domain>
</protein>
<dbReference type="Pfam" id="PF01071">
    <property type="entry name" value="GARS_A"/>
    <property type="match status" value="1"/>
</dbReference>
<comment type="catalytic activity">
    <reaction evidence="13">
        <text>5-phospho-beta-D-ribosylamine + glycine + ATP = N(1)-(5-phospho-beta-D-ribosyl)glycinamide + ADP + phosphate + H(+)</text>
        <dbReference type="Rhea" id="RHEA:17453"/>
        <dbReference type="ChEBI" id="CHEBI:15378"/>
        <dbReference type="ChEBI" id="CHEBI:30616"/>
        <dbReference type="ChEBI" id="CHEBI:43474"/>
        <dbReference type="ChEBI" id="CHEBI:57305"/>
        <dbReference type="ChEBI" id="CHEBI:58681"/>
        <dbReference type="ChEBI" id="CHEBI:143788"/>
        <dbReference type="ChEBI" id="CHEBI:456216"/>
        <dbReference type="EC" id="6.3.4.13"/>
    </reaction>
</comment>
<organism evidence="16 17">
    <name type="scientific">Kocuria palustris PEL</name>
    <dbReference type="NCBI Taxonomy" id="1236550"/>
    <lineage>
        <taxon>Bacteria</taxon>
        <taxon>Bacillati</taxon>
        <taxon>Actinomycetota</taxon>
        <taxon>Actinomycetes</taxon>
        <taxon>Micrococcales</taxon>
        <taxon>Micrococcaceae</taxon>
        <taxon>Kocuria</taxon>
    </lineage>
</organism>
<dbReference type="InterPro" id="IPR018236">
    <property type="entry name" value="SAICAR_synthetase_CS"/>
</dbReference>
<dbReference type="NCBIfam" id="TIGR00877">
    <property type="entry name" value="purD"/>
    <property type="match status" value="1"/>
</dbReference>
<dbReference type="InterPro" id="IPR000115">
    <property type="entry name" value="PRibGlycinamide_synth"/>
</dbReference>
<dbReference type="RefSeq" id="WP_006213812.1">
    <property type="nucleotide sequence ID" value="NZ_ANHZ02000004.1"/>
</dbReference>
<dbReference type="Pfam" id="PF01259">
    <property type="entry name" value="SAICAR_synt"/>
    <property type="match status" value="1"/>
</dbReference>
<dbReference type="HAMAP" id="MF_00138">
    <property type="entry name" value="GARS"/>
    <property type="match status" value="1"/>
</dbReference>
<dbReference type="GO" id="GO:0009113">
    <property type="term" value="P:purine nucleobase biosynthetic process"/>
    <property type="evidence" value="ECO:0007669"/>
    <property type="project" value="InterPro"/>
</dbReference>
<evidence type="ECO:0000256" key="14">
    <source>
        <dbReference type="SAM" id="MobiDB-lite"/>
    </source>
</evidence>
<dbReference type="GO" id="GO:0004639">
    <property type="term" value="F:phosphoribosylaminoimidazolesuccinocarboxamide synthase activity"/>
    <property type="evidence" value="ECO:0007669"/>
    <property type="project" value="UniProtKB-UniRule"/>
</dbReference>
<comment type="catalytic activity">
    <reaction evidence="11 12">
        <text>5-amino-1-(5-phospho-D-ribosyl)imidazole-4-carboxylate + L-aspartate + ATP = (2S)-2-[5-amino-1-(5-phospho-beta-D-ribosyl)imidazole-4-carboxamido]succinate + ADP + phosphate + 2 H(+)</text>
        <dbReference type="Rhea" id="RHEA:22628"/>
        <dbReference type="ChEBI" id="CHEBI:15378"/>
        <dbReference type="ChEBI" id="CHEBI:29991"/>
        <dbReference type="ChEBI" id="CHEBI:30616"/>
        <dbReference type="ChEBI" id="CHEBI:43474"/>
        <dbReference type="ChEBI" id="CHEBI:58443"/>
        <dbReference type="ChEBI" id="CHEBI:77657"/>
        <dbReference type="ChEBI" id="CHEBI:456216"/>
        <dbReference type="EC" id="6.3.2.6"/>
    </reaction>
</comment>
<dbReference type="AlphaFoldDB" id="M2YFF3"/>
<evidence type="ECO:0000256" key="7">
    <source>
        <dbReference type="ARBA" id="ARBA00022741"/>
    </source>
</evidence>
<dbReference type="InterPro" id="IPR037123">
    <property type="entry name" value="PRibGlycinamide_synth_C_sf"/>
</dbReference>
<dbReference type="Pfam" id="PF02844">
    <property type="entry name" value="GARS_N"/>
    <property type="match status" value="1"/>
</dbReference>
<comment type="pathway">
    <text evidence="3 12">Purine metabolism; IMP biosynthesis via de novo pathway; 5-amino-1-(5-phospho-D-ribosyl)imidazole-4-carboxamide from 5-amino-1-(5-phospho-D-ribosyl)imidazole-4-carboxylate: step 1/2.</text>
</comment>
<dbReference type="InterPro" id="IPR013815">
    <property type="entry name" value="ATP_grasp_subdomain_1"/>
</dbReference>
<feature type="region of interest" description="Disordered" evidence="14">
    <location>
        <begin position="434"/>
        <end position="477"/>
    </location>
</feature>
<dbReference type="PANTHER" id="PTHR43472:SF1">
    <property type="entry name" value="PHOSPHORIBOSYLAMINE--GLYCINE LIGASE, CHLOROPLASTIC"/>
    <property type="match status" value="1"/>
</dbReference>
<sequence length="785" mass="83277">MKILVIGSGGREHAIVRTLLRDPAVREVHAAPGNAGISREVPVHPVDPQDPAAVLALTRTIGADLVVVGPEAPLVVGVADALRAEGIDVFGPSAEAARLEGSKAFAKEVMDKAGVPTAQARTCTTEQQVQDALDAFGAPHVVKDDGLAAGKGVVVTEDRQAAAAHALACLEAGSTVVIEQFLDGPEVSLFVICDGTEAVALTPAQDFKRIFDGDEGPNTGGMGAYTPLPWLPAGFADEVVATVARPVLEEMARRGTPFNGVLFCGLAVTSEGLKVIEFNVRFGDPETQSVLARLVSPLGQLLKAAAQGRLAQEQASPDDGPLPLRWSPSSSVNVVVASAGYPGTVRTGDPITGIEEAEALEGVEVIHAGTAHGTGAQDGAVLSSGGRVLSVVALGDDLAQARARAYQGVELIRLEGSQHRTDIAEGALRAQARAQAEDEAAAPAPAVPTAAAAAQGERRPEHPEFPGHPAPPELPGWRHMYSGKVRELYVPEDEHMAATGASVGDDAEYRAGSVLVLATDRISAFDQVLPTEIPDKGVVLTQLSLWWFEQLSEVPNHLWSTDVPEEVRGRAVICKNLSMFPVECIVRGYLTGSGLKDYRRDGEICGVALPEGLEDGSRLEEPIFTPTGKAEVGEHDLPITFEEMSEGMGTAVSERLRELSLQIYARAEAIARKRGIILADTKLEFGLDSYRGAITLGDEVLTPDSSRFWDAETWQPGRSQPSFDKQYVRDWLHSEASGWNGEGLAPALPADVVEPTRARYIEAFERLTGRSFSPQGPFLEVDAVD</sequence>
<feature type="compositionally biased region" description="Low complexity" evidence="14">
    <location>
        <begin position="441"/>
        <end position="455"/>
    </location>
</feature>
<gene>
    <name evidence="13" type="primary">purD</name>
    <name evidence="12" type="synonym">purC</name>
    <name evidence="16" type="ORF">C884_01817</name>
</gene>
<dbReference type="GO" id="GO:0046872">
    <property type="term" value="F:metal ion binding"/>
    <property type="evidence" value="ECO:0007669"/>
    <property type="project" value="InterPro"/>
</dbReference>
<dbReference type="InterPro" id="IPR020561">
    <property type="entry name" value="PRibGlycinamid_synth_ATP-grasp"/>
</dbReference>
<dbReference type="SMART" id="SM01209">
    <property type="entry name" value="GARS_A"/>
    <property type="match status" value="1"/>
</dbReference>
<reference evidence="16 17" key="1">
    <citation type="journal article" date="2014" name="Genome Announc.">
        <title>Draft Genome Sequence of Kocuria palustris PEL.</title>
        <authorList>
            <person name="Sharma G."/>
            <person name="Khatri I."/>
            <person name="Subramanian S."/>
        </authorList>
    </citation>
    <scope>NUCLEOTIDE SEQUENCE [LARGE SCALE GENOMIC DNA]</scope>
    <source>
        <strain evidence="16 17">PEL</strain>
    </source>
</reference>
<evidence type="ECO:0000259" key="15">
    <source>
        <dbReference type="PROSITE" id="PS50975"/>
    </source>
</evidence>
<dbReference type="SUPFAM" id="SSF51246">
    <property type="entry name" value="Rudiment single hybrid motif"/>
    <property type="match status" value="1"/>
</dbReference>
<comment type="pathway">
    <text evidence="4 13">Purine metabolism; IMP biosynthesis via de novo pathway; N(1)-(5-phospho-D-ribosyl)glycinamide from 5-phospho-alpha-D-ribose 1-diphosphate: step 2/2.</text>
</comment>
<accession>M2YFF3</accession>
<dbReference type="PROSITE" id="PS00184">
    <property type="entry name" value="GARS"/>
    <property type="match status" value="1"/>
</dbReference>
<evidence type="ECO:0000256" key="6">
    <source>
        <dbReference type="ARBA" id="ARBA00022598"/>
    </source>
</evidence>
<keyword evidence="7 12" id="KW-0547">Nucleotide-binding</keyword>
<keyword evidence="9 12" id="KW-0067">ATP-binding</keyword>
<evidence type="ECO:0000313" key="17">
    <source>
        <dbReference type="Proteomes" id="UP000009877"/>
    </source>
</evidence>
<dbReference type="InterPro" id="IPR020560">
    <property type="entry name" value="PRibGlycinamide_synth_C-dom"/>
</dbReference>
<dbReference type="Proteomes" id="UP000009877">
    <property type="component" value="Unassembled WGS sequence"/>
</dbReference>
<dbReference type="Gene3D" id="3.30.470.20">
    <property type="entry name" value="ATP-grasp fold, B domain"/>
    <property type="match status" value="2"/>
</dbReference>
<dbReference type="Gene3D" id="3.30.1490.20">
    <property type="entry name" value="ATP-grasp fold, A domain"/>
    <property type="match status" value="1"/>
</dbReference>
<comment type="similarity">
    <text evidence="10 13">Belongs to the GARS family.</text>
</comment>
<dbReference type="Gene3D" id="3.30.200.20">
    <property type="entry name" value="Phosphorylase Kinase, domain 1"/>
    <property type="match status" value="1"/>
</dbReference>
<dbReference type="NCBIfam" id="NF010568">
    <property type="entry name" value="PRK13961.1"/>
    <property type="match status" value="1"/>
</dbReference>
<evidence type="ECO:0000256" key="13">
    <source>
        <dbReference type="HAMAP-Rule" id="MF_00138"/>
    </source>
</evidence>
<dbReference type="Pfam" id="PF02843">
    <property type="entry name" value="GARS_C"/>
    <property type="match status" value="1"/>
</dbReference>
<dbReference type="PANTHER" id="PTHR43472">
    <property type="entry name" value="PHOSPHORIBOSYLAMINE--GLYCINE LIGASE"/>
    <property type="match status" value="1"/>
</dbReference>
<evidence type="ECO:0000256" key="9">
    <source>
        <dbReference type="ARBA" id="ARBA00022840"/>
    </source>
</evidence>
<dbReference type="Gene3D" id="3.40.50.20">
    <property type="match status" value="1"/>
</dbReference>
<evidence type="ECO:0000313" key="16">
    <source>
        <dbReference type="EMBL" id="EME37309.1"/>
    </source>
</evidence>
<dbReference type="InterPro" id="IPR016185">
    <property type="entry name" value="PreATP-grasp_dom_sf"/>
</dbReference>
<dbReference type="EC" id="6.3.4.13" evidence="13"/>
<dbReference type="NCBIfam" id="TIGR00081">
    <property type="entry name" value="purC"/>
    <property type="match status" value="1"/>
</dbReference>
<comment type="caution">
    <text evidence="16">The sequence shown here is derived from an EMBL/GenBank/DDBJ whole genome shotgun (WGS) entry which is preliminary data.</text>
</comment>
<dbReference type="InterPro" id="IPR020559">
    <property type="entry name" value="PRibGlycinamide_synth_CS"/>
</dbReference>
<keyword evidence="8 12" id="KW-0658">Purine biosynthesis</keyword>
<dbReference type="InterPro" id="IPR020562">
    <property type="entry name" value="PRibGlycinamide_synth_N"/>
</dbReference>
<keyword evidence="17" id="KW-1185">Reference proteome</keyword>
<dbReference type="EMBL" id="ANHZ02000004">
    <property type="protein sequence ID" value="EME37309.1"/>
    <property type="molecule type" value="Genomic_DNA"/>
</dbReference>
<dbReference type="GO" id="GO:0005524">
    <property type="term" value="F:ATP binding"/>
    <property type="evidence" value="ECO:0007669"/>
    <property type="project" value="UniProtKB-UniRule"/>
</dbReference>
<evidence type="ECO:0000256" key="2">
    <source>
        <dbReference type="ARBA" id="ARBA00001946"/>
    </source>
</evidence>
<evidence type="ECO:0000256" key="5">
    <source>
        <dbReference type="ARBA" id="ARBA00010190"/>
    </source>
</evidence>
<dbReference type="CDD" id="cd01414">
    <property type="entry name" value="SAICAR_synt_Sc"/>
    <property type="match status" value="1"/>
</dbReference>
<feature type="domain" description="ATP-grasp" evidence="15">
    <location>
        <begin position="107"/>
        <end position="306"/>
    </location>
</feature>
<dbReference type="FunFam" id="3.30.470.20:FF:000015">
    <property type="entry name" value="Phosphoribosylaminoimidazole-succinocarboxamide synthase"/>
    <property type="match status" value="1"/>
</dbReference>
<comment type="similarity">
    <text evidence="5 12">Belongs to the SAICAR synthetase family.</text>
</comment>